<dbReference type="InterPro" id="IPR009683">
    <property type="entry name" value="Extensin-like_C"/>
</dbReference>
<evidence type="ECO:0000313" key="3">
    <source>
        <dbReference type="Proteomes" id="UP001206067"/>
    </source>
</evidence>
<feature type="domain" description="Extensin-like C-terminal" evidence="1">
    <location>
        <begin position="46"/>
        <end position="218"/>
    </location>
</feature>
<dbReference type="RefSeq" id="WP_257595773.1">
    <property type="nucleotide sequence ID" value="NZ_JANKHH010000004.1"/>
</dbReference>
<evidence type="ECO:0000313" key="2">
    <source>
        <dbReference type="EMBL" id="MCR2833995.1"/>
    </source>
</evidence>
<dbReference type="Pfam" id="PF06904">
    <property type="entry name" value="Extensin-like_C"/>
    <property type="match status" value="1"/>
</dbReference>
<dbReference type="Proteomes" id="UP001206067">
    <property type="component" value="Unassembled WGS sequence"/>
</dbReference>
<sequence length="218" mass="23408">MGLGLAAQAWLRDNPGHNPWAPLDLRDPPGWATSGKIADLRDNPVQCRAVLERSEIAFTVLDPAGEGACGRTDRTVLAQSPLAPAQPPTTCAVAAAFELWLQNGVQPAAEKIFAQPVESIEHFGAYSCRRLYGRDDGPWSQHATGNAIDISAFVLADGTRIGVLGDWVGDAEKARFLQQVRDSACESFGTVLSPDYNAAHADHLHLDQEQRGIGGVCR</sequence>
<dbReference type="EMBL" id="JANKHH010000004">
    <property type="protein sequence ID" value="MCR2833995.1"/>
    <property type="molecule type" value="Genomic_DNA"/>
</dbReference>
<reference evidence="2 3" key="1">
    <citation type="submission" date="2022-08" db="EMBL/GenBank/DDBJ databases">
        <title>Polyphasic taxonomy analysis of Qipengyuania sp.RS5-5.</title>
        <authorList>
            <person name="Xamxidin M."/>
            <person name="Wu M."/>
        </authorList>
    </citation>
    <scope>NUCLEOTIDE SEQUENCE [LARGE SCALE GENOMIC DNA]</scope>
    <source>
        <strain evidence="2 3">RS5-5</strain>
    </source>
</reference>
<accession>A0ABT1XQP9</accession>
<proteinExistence type="predicted"/>
<name>A0ABT1XQP9_9SPHN</name>
<organism evidence="2 3">
    <name type="scientific">Parerythrobacter lacustris</name>
    <dbReference type="NCBI Taxonomy" id="2969984"/>
    <lineage>
        <taxon>Bacteria</taxon>
        <taxon>Pseudomonadati</taxon>
        <taxon>Pseudomonadota</taxon>
        <taxon>Alphaproteobacteria</taxon>
        <taxon>Sphingomonadales</taxon>
        <taxon>Erythrobacteraceae</taxon>
        <taxon>Parerythrobacter</taxon>
    </lineage>
</organism>
<protein>
    <submittedName>
        <fullName evidence="2">Extensin family protein</fullName>
    </submittedName>
</protein>
<keyword evidence="3" id="KW-1185">Reference proteome</keyword>
<gene>
    <name evidence="2" type="ORF">NSO95_08555</name>
</gene>
<evidence type="ECO:0000259" key="1">
    <source>
        <dbReference type="Pfam" id="PF06904"/>
    </source>
</evidence>
<comment type="caution">
    <text evidence="2">The sequence shown here is derived from an EMBL/GenBank/DDBJ whole genome shotgun (WGS) entry which is preliminary data.</text>
</comment>